<dbReference type="Pfam" id="PF13085">
    <property type="entry name" value="Fer2_3"/>
    <property type="match status" value="1"/>
</dbReference>
<dbReference type="Pfam" id="PF13183">
    <property type="entry name" value="Fer4_8"/>
    <property type="match status" value="1"/>
</dbReference>
<evidence type="ECO:0000256" key="3">
    <source>
        <dbReference type="ARBA" id="ARBA00022723"/>
    </source>
</evidence>
<keyword evidence="10" id="KW-1185">Reference proteome</keyword>
<evidence type="ECO:0000256" key="2">
    <source>
        <dbReference type="ARBA" id="ARBA00022714"/>
    </source>
</evidence>
<dbReference type="InterPro" id="IPR004489">
    <property type="entry name" value="Succ_DH/fum_Rdtase_Fe-S"/>
</dbReference>
<dbReference type="CDD" id="cd00207">
    <property type="entry name" value="fer2"/>
    <property type="match status" value="1"/>
</dbReference>
<name>E3GXJ9_METFV</name>
<dbReference type="SUPFAM" id="SSF54292">
    <property type="entry name" value="2Fe-2S ferredoxin-like"/>
    <property type="match status" value="1"/>
</dbReference>
<keyword evidence="6" id="KW-0411">Iron-sulfur</keyword>
<keyword evidence="2" id="KW-0001">2Fe-2S</keyword>
<dbReference type="AlphaFoldDB" id="E3GXJ9"/>
<keyword evidence="1" id="KW-0004">4Fe-4S</keyword>
<dbReference type="InterPro" id="IPR009051">
    <property type="entry name" value="Helical_ferredxn"/>
</dbReference>
<accession>E3GXJ9</accession>
<dbReference type="InterPro" id="IPR012675">
    <property type="entry name" value="Beta-grasp_dom_sf"/>
</dbReference>
<evidence type="ECO:0000256" key="4">
    <source>
        <dbReference type="ARBA" id="ARBA00022737"/>
    </source>
</evidence>
<evidence type="ECO:0000259" key="8">
    <source>
        <dbReference type="PROSITE" id="PS51379"/>
    </source>
</evidence>
<dbReference type="Gene3D" id="3.10.20.30">
    <property type="match status" value="1"/>
</dbReference>
<dbReference type="Gene3D" id="1.10.1060.10">
    <property type="entry name" value="Alpha-helical ferredoxin"/>
    <property type="match status" value="1"/>
</dbReference>
<dbReference type="GO" id="GO:0051537">
    <property type="term" value="F:2 iron, 2 sulfur cluster binding"/>
    <property type="evidence" value="ECO:0007669"/>
    <property type="project" value="UniProtKB-KW"/>
</dbReference>
<sequence>MKIHVFRYDPKVDNKPYYETYEISKKEKMTVLDALNTINAKYGANIAFRSSCKAGQCGSCAVKVNGKPVLACKHEVENNAIIEPLDLPVIKDLIVDRKEMENKAREMHLYLHSKKTKDLRIIKPEKYWDSRKVRGCIECFSCLTACPVIKETSKYLGPYHMNYIAKFAFDPRDEYNRVSQGIKKGIYYCTTCGACEEVCPKGLNLPGDAIEKLRELAYKEEMGPLPPHTSIRKRVEKTGRSVDFIGKSFIDNVSKFGESNIAFFTGCLVDYRMPEVGEALLKIFENIGLDIDVPKGQVCCGSPLIRTGQTDIVKELVEKNREIFEGYDTVITLCAGCGSTLKNDYPKFGVKLNVKDISEFLVDKNLNLKPIKMRVTYHDPCHLARGQNVRKEPRKILNKIPGLDFVEMDEPDRCCGAGGGVRSGKPELAQKLAKKKIEMAEKINADAIITICPFCQLNMQDAANKKSTKIKVLNIVELLRKGL</sequence>
<evidence type="ECO:0000256" key="1">
    <source>
        <dbReference type="ARBA" id="ARBA00022485"/>
    </source>
</evidence>
<dbReference type="InterPro" id="IPR025192">
    <property type="entry name" value="Succ_DH/fum_Rdtase_N"/>
</dbReference>
<organism evidence="9 10">
    <name type="scientific">Methanothermus fervidus (strain ATCC 43054 / DSM 2088 / JCM 10308 / V24 S)</name>
    <dbReference type="NCBI Taxonomy" id="523846"/>
    <lineage>
        <taxon>Archaea</taxon>
        <taxon>Methanobacteriati</taxon>
        <taxon>Methanobacteriota</taxon>
        <taxon>Methanomada group</taxon>
        <taxon>Methanobacteria</taxon>
        <taxon>Methanobacteriales</taxon>
        <taxon>Methanothermaceae</taxon>
        <taxon>Methanothermus</taxon>
    </lineage>
</organism>
<evidence type="ECO:0000313" key="9">
    <source>
        <dbReference type="EMBL" id="ADP77031.1"/>
    </source>
</evidence>
<dbReference type="PROSITE" id="PS00198">
    <property type="entry name" value="4FE4S_FER_1"/>
    <property type="match status" value="1"/>
</dbReference>
<reference evidence="9 10" key="1">
    <citation type="journal article" date="2010" name="Stand. Genomic Sci.">
        <title>Complete genome sequence of Methanothermus fervidus type strain (V24S).</title>
        <authorList>
            <person name="Anderson I."/>
            <person name="Djao O.D."/>
            <person name="Misra M."/>
            <person name="Chertkov O."/>
            <person name="Nolan M."/>
            <person name="Lucas S."/>
            <person name="Lapidus A."/>
            <person name="Del Rio T.G."/>
            <person name="Tice H."/>
            <person name="Cheng J.F."/>
            <person name="Tapia R."/>
            <person name="Han C."/>
            <person name="Goodwin L."/>
            <person name="Pitluck S."/>
            <person name="Liolios K."/>
            <person name="Ivanova N."/>
            <person name="Mavromatis K."/>
            <person name="Mikhailova N."/>
            <person name="Pati A."/>
            <person name="Brambilla E."/>
            <person name="Chen A."/>
            <person name="Palaniappan K."/>
            <person name="Land M."/>
            <person name="Hauser L."/>
            <person name="Chang Y.J."/>
            <person name="Jeffries C.D."/>
            <person name="Sikorski J."/>
            <person name="Spring S."/>
            <person name="Rohde M."/>
            <person name="Eichinger K."/>
            <person name="Huber H."/>
            <person name="Wirth R."/>
            <person name="Goker M."/>
            <person name="Detter J.C."/>
            <person name="Woyke T."/>
            <person name="Bristow J."/>
            <person name="Eisen J.A."/>
            <person name="Markowitz V."/>
            <person name="Hugenholtz P."/>
            <person name="Klenk H.P."/>
            <person name="Kyrpides N.C."/>
        </authorList>
    </citation>
    <scope>NUCLEOTIDE SEQUENCE [LARGE SCALE GENOMIC DNA]</scope>
    <source>
        <strain evidence="10">ATCC 43054 / DSM 2088 / JCM 10308 / V24 S</strain>
    </source>
</reference>
<evidence type="ECO:0000256" key="5">
    <source>
        <dbReference type="ARBA" id="ARBA00023004"/>
    </source>
</evidence>
<proteinExistence type="predicted"/>
<dbReference type="PROSITE" id="PS51085">
    <property type="entry name" value="2FE2S_FER_2"/>
    <property type="match status" value="1"/>
</dbReference>
<dbReference type="InterPro" id="IPR017896">
    <property type="entry name" value="4Fe4S_Fe-S-bd"/>
</dbReference>
<dbReference type="GO" id="GO:0051539">
    <property type="term" value="F:4 iron, 4 sulfur cluster binding"/>
    <property type="evidence" value="ECO:0007669"/>
    <property type="project" value="UniProtKB-KW"/>
</dbReference>
<dbReference type="PROSITE" id="PS00197">
    <property type="entry name" value="2FE2S_FER_1"/>
    <property type="match status" value="1"/>
</dbReference>
<evidence type="ECO:0000313" key="10">
    <source>
        <dbReference type="Proteomes" id="UP000002315"/>
    </source>
</evidence>
<dbReference type="InterPro" id="IPR017900">
    <property type="entry name" value="4Fe4S_Fe_S_CS"/>
</dbReference>
<evidence type="ECO:0000256" key="6">
    <source>
        <dbReference type="ARBA" id="ARBA00023014"/>
    </source>
</evidence>
<dbReference type="SUPFAM" id="SSF46548">
    <property type="entry name" value="alpha-helical ferredoxin"/>
    <property type="match status" value="1"/>
</dbReference>
<feature type="domain" description="2Fe-2S ferredoxin-type" evidence="7">
    <location>
        <begin position="1"/>
        <end position="88"/>
    </location>
</feature>
<dbReference type="Pfam" id="PF02754">
    <property type="entry name" value="CCG"/>
    <property type="match status" value="2"/>
</dbReference>
<feature type="domain" description="4Fe-4S ferredoxin-type" evidence="8">
    <location>
        <begin position="189"/>
        <end position="208"/>
    </location>
</feature>
<dbReference type="NCBIfam" id="NF004898">
    <property type="entry name" value="PRK06259.1"/>
    <property type="match status" value="1"/>
</dbReference>
<dbReference type="HOGENOM" id="CLU_023081_2_0_2"/>
<gene>
    <name evidence="9" type="ordered locus">Mfer_0228</name>
</gene>
<dbReference type="OrthoDB" id="42878at2157"/>
<keyword evidence="4" id="KW-0677">Repeat</keyword>
<dbReference type="InterPro" id="IPR006058">
    <property type="entry name" value="2Fe2S_fd_BS"/>
</dbReference>
<dbReference type="EMBL" id="CP002278">
    <property type="protein sequence ID" value="ADP77031.1"/>
    <property type="molecule type" value="Genomic_DNA"/>
</dbReference>
<dbReference type="NCBIfam" id="TIGR00384">
    <property type="entry name" value="dhsB"/>
    <property type="match status" value="1"/>
</dbReference>
<evidence type="ECO:0000259" key="7">
    <source>
        <dbReference type="PROSITE" id="PS51085"/>
    </source>
</evidence>
<keyword evidence="5" id="KW-0408">Iron</keyword>
<protein>
    <submittedName>
        <fullName evidence="9">Thiol-driven fumarate reductase, iron-sulfur protein</fullName>
        <ecNumber evidence="9">1.3.99.-</ecNumber>
    </submittedName>
</protein>
<dbReference type="InterPro" id="IPR036010">
    <property type="entry name" value="2Fe-2S_ferredoxin-like_sf"/>
</dbReference>
<dbReference type="GO" id="GO:0046872">
    <property type="term" value="F:metal ion binding"/>
    <property type="evidence" value="ECO:0007669"/>
    <property type="project" value="UniProtKB-KW"/>
</dbReference>
<dbReference type="KEGG" id="mfv:Mfer_0228"/>
<dbReference type="InterPro" id="IPR001041">
    <property type="entry name" value="2Fe-2S_ferredoxin-type"/>
</dbReference>
<dbReference type="GO" id="GO:0006099">
    <property type="term" value="P:tricarboxylic acid cycle"/>
    <property type="evidence" value="ECO:0007669"/>
    <property type="project" value="InterPro"/>
</dbReference>
<keyword evidence="9" id="KW-0560">Oxidoreductase</keyword>
<dbReference type="Proteomes" id="UP000002315">
    <property type="component" value="Chromosome"/>
</dbReference>
<dbReference type="InterPro" id="IPR004017">
    <property type="entry name" value="Cys_rich_dom"/>
</dbReference>
<keyword evidence="3" id="KW-0479">Metal-binding</keyword>
<dbReference type="PANTHER" id="PTHR32479:SF17">
    <property type="entry name" value="GLYCOLATE OXIDASE IRON-SULFUR SUBUNIT"/>
    <property type="match status" value="1"/>
</dbReference>
<dbReference type="STRING" id="523846.Mfer_0228"/>
<dbReference type="PROSITE" id="PS51379">
    <property type="entry name" value="4FE4S_FER_2"/>
    <property type="match status" value="1"/>
</dbReference>
<dbReference type="GO" id="GO:0016491">
    <property type="term" value="F:oxidoreductase activity"/>
    <property type="evidence" value="ECO:0007669"/>
    <property type="project" value="UniProtKB-KW"/>
</dbReference>
<dbReference type="EC" id="1.3.99.-" evidence="9"/>
<dbReference type="GO" id="GO:0009055">
    <property type="term" value="F:electron transfer activity"/>
    <property type="evidence" value="ECO:0007669"/>
    <property type="project" value="InterPro"/>
</dbReference>
<dbReference type="PANTHER" id="PTHR32479">
    <property type="entry name" value="GLYCOLATE OXIDASE IRON-SULFUR SUBUNIT"/>
    <property type="match status" value="1"/>
</dbReference>